<evidence type="ECO:0000313" key="3">
    <source>
        <dbReference type="Proteomes" id="UP000293952"/>
    </source>
</evidence>
<comment type="caution">
    <text evidence="2">The sequence shown here is derived from an EMBL/GenBank/DDBJ whole genome shotgun (WGS) entry which is preliminary data.</text>
</comment>
<evidence type="ECO:0000313" key="2">
    <source>
        <dbReference type="EMBL" id="RYM34141.1"/>
    </source>
</evidence>
<protein>
    <recommendedName>
        <fullName evidence="1">Putative beta-lactamase-inhibitor-like PepSY-like domain-containing protein</fullName>
    </recommendedName>
</protein>
<keyword evidence="3" id="KW-1185">Reference proteome</keyword>
<accession>A0A4Q4KL82</accession>
<organism evidence="2 3">
    <name type="scientific">Brumimicrobium glaciale</name>
    <dbReference type="NCBI Taxonomy" id="200475"/>
    <lineage>
        <taxon>Bacteria</taxon>
        <taxon>Pseudomonadati</taxon>
        <taxon>Bacteroidota</taxon>
        <taxon>Flavobacteriia</taxon>
        <taxon>Flavobacteriales</taxon>
        <taxon>Crocinitomicaceae</taxon>
        <taxon>Brumimicrobium</taxon>
    </lineage>
</organism>
<feature type="domain" description="Putative beta-lactamase-inhibitor-like PepSY-like" evidence="1">
    <location>
        <begin position="57"/>
        <end position="137"/>
    </location>
</feature>
<dbReference type="EMBL" id="SETE01000003">
    <property type="protein sequence ID" value="RYM34141.1"/>
    <property type="molecule type" value="Genomic_DNA"/>
</dbReference>
<dbReference type="Pfam" id="PF11396">
    <property type="entry name" value="PepSY_like"/>
    <property type="match status" value="1"/>
</dbReference>
<dbReference type="OrthoDB" id="710080at2"/>
<reference evidence="2 3" key="1">
    <citation type="submission" date="2019-02" db="EMBL/GenBank/DDBJ databases">
        <title>Genome sequence of the sea-ice species Brumimicrobium glaciale.</title>
        <authorList>
            <person name="Bowman J.P."/>
        </authorList>
    </citation>
    <scope>NUCLEOTIDE SEQUENCE [LARGE SCALE GENOMIC DNA]</scope>
    <source>
        <strain evidence="2 3">IC156</strain>
    </source>
</reference>
<dbReference type="PROSITE" id="PS51257">
    <property type="entry name" value="PROKAR_LIPOPROTEIN"/>
    <property type="match status" value="1"/>
</dbReference>
<proteinExistence type="predicted"/>
<dbReference type="AlphaFoldDB" id="A0A4Q4KL82"/>
<dbReference type="Gene3D" id="3.40.1420.30">
    <property type="match status" value="1"/>
</dbReference>
<dbReference type="InterPro" id="IPR021533">
    <property type="entry name" value="PepSY-like"/>
</dbReference>
<gene>
    <name evidence="2" type="ORF">ERX46_09280</name>
</gene>
<evidence type="ECO:0000259" key="1">
    <source>
        <dbReference type="Pfam" id="PF11396"/>
    </source>
</evidence>
<name>A0A4Q4KL82_9FLAO</name>
<sequence length="141" mass="15900">MKKILGTIAVVAVLISCEKEKIVPSTDLPSEITDYTATHFPNNLIVQSIEDKDGFTKTYDVLLEGSFSLEFNRKKEIIDIDGVSELPSSVIPTKINDYVVTNYPDNVITDWELDDKNQQVELDNEVGLVFNMNGDFLRIEN</sequence>
<dbReference type="RefSeq" id="WP_130093582.1">
    <property type="nucleotide sequence ID" value="NZ_SETE01000003.1"/>
</dbReference>
<dbReference type="Proteomes" id="UP000293952">
    <property type="component" value="Unassembled WGS sequence"/>
</dbReference>
<dbReference type="SUPFAM" id="SSF160574">
    <property type="entry name" value="BT0923-like"/>
    <property type="match status" value="1"/>
</dbReference>